<dbReference type="PANTHER" id="PTHR39178">
    <property type="entry name" value="HYPOTHETICAL RIBOSOME-ASSOCIATED PROTEIN"/>
    <property type="match status" value="1"/>
</dbReference>
<dbReference type="Pfam" id="PF04327">
    <property type="entry name" value="Peptidase_Prp"/>
    <property type="match status" value="1"/>
</dbReference>
<dbReference type="InterPro" id="IPR007422">
    <property type="entry name" value="Peptidase_Prp"/>
</dbReference>
<comment type="caution">
    <text evidence="7">The sequence shown here is derived from an EMBL/GenBank/DDBJ whole genome shotgun (WGS) entry which is preliminary data.</text>
</comment>
<evidence type="ECO:0000256" key="3">
    <source>
        <dbReference type="ARBA" id="ARBA00022801"/>
    </source>
</evidence>
<dbReference type="GO" id="GO:0006508">
    <property type="term" value="P:proteolysis"/>
    <property type="evidence" value="ECO:0007669"/>
    <property type="project" value="UniProtKB-KW"/>
</dbReference>
<accession>A0A942UQ05</accession>
<dbReference type="Gene3D" id="3.30.70.1490">
    <property type="entry name" value="Cysteine protease Prp"/>
    <property type="match status" value="1"/>
</dbReference>
<keyword evidence="4" id="KW-0788">Thiol protease</keyword>
<dbReference type="GO" id="GO:0008234">
    <property type="term" value="F:cysteine-type peptidase activity"/>
    <property type="evidence" value="ECO:0007669"/>
    <property type="project" value="UniProtKB-KW"/>
</dbReference>
<dbReference type="SUPFAM" id="SSF118010">
    <property type="entry name" value="TM1457-like"/>
    <property type="match status" value="1"/>
</dbReference>
<evidence type="ECO:0000256" key="6">
    <source>
        <dbReference type="ARBA" id="ARBA00044538"/>
    </source>
</evidence>
<evidence type="ECO:0000256" key="2">
    <source>
        <dbReference type="ARBA" id="ARBA00022670"/>
    </source>
</evidence>
<dbReference type="InterPro" id="IPR036764">
    <property type="entry name" value="Peptidase_Prp_sf"/>
</dbReference>
<dbReference type="AlphaFoldDB" id="A0A942UQ05"/>
<gene>
    <name evidence="7" type="ORF">GOQ27_01745</name>
</gene>
<sequence>MTIVEFFRKENGDITKYIVKGHTGYDNHGKDIVCAAISVLAQTGVVSLSEVLNIPVEYTIDDGYIEVELPADIDIENWSKAQIVLQTILVGIKSTMESYPKYITLKYREV</sequence>
<name>A0A942UQ05_9FIRM</name>
<dbReference type="RefSeq" id="WP_203365094.1">
    <property type="nucleotide sequence ID" value="NZ_WSFT01000013.1"/>
</dbReference>
<protein>
    <recommendedName>
        <fullName evidence="6">Ribosomal processing cysteine protease Prp</fullName>
    </recommendedName>
</protein>
<evidence type="ECO:0000313" key="7">
    <source>
        <dbReference type="EMBL" id="MBS4537164.1"/>
    </source>
</evidence>
<dbReference type="GO" id="GO:0042254">
    <property type="term" value="P:ribosome biogenesis"/>
    <property type="evidence" value="ECO:0007669"/>
    <property type="project" value="UniProtKB-KW"/>
</dbReference>
<keyword evidence="1" id="KW-0690">Ribosome biogenesis</keyword>
<reference evidence="7" key="1">
    <citation type="submission" date="2019-12" db="EMBL/GenBank/DDBJ databases">
        <title>Clostridiaceae gen. nov. sp. nov., isolated from sediment in Xinjiang, China.</title>
        <authorList>
            <person name="Zhang R."/>
        </authorList>
    </citation>
    <scope>NUCLEOTIDE SEQUENCE</scope>
    <source>
        <strain evidence="7">D2Q-11</strain>
    </source>
</reference>
<evidence type="ECO:0000313" key="8">
    <source>
        <dbReference type="Proteomes" id="UP000724672"/>
    </source>
</evidence>
<keyword evidence="2 7" id="KW-0645">Protease</keyword>
<evidence type="ECO:0000256" key="1">
    <source>
        <dbReference type="ARBA" id="ARBA00022517"/>
    </source>
</evidence>
<keyword evidence="8" id="KW-1185">Reference proteome</keyword>
<dbReference type="PANTHER" id="PTHR39178:SF1">
    <property type="entry name" value="RIBOSOMAL-PROCESSING CYSTEINE PROTEASE PRP"/>
    <property type="match status" value="1"/>
</dbReference>
<dbReference type="CDD" id="cd16332">
    <property type="entry name" value="Prp-like"/>
    <property type="match status" value="1"/>
</dbReference>
<proteinExistence type="inferred from homology"/>
<keyword evidence="3" id="KW-0378">Hydrolase</keyword>
<dbReference type="EMBL" id="WSFT01000013">
    <property type="protein sequence ID" value="MBS4537164.1"/>
    <property type="molecule type" value="Genomic_DNA"/>
</dbReference>
<dbReference type="Proteomes" id="UP000724672">
    <property type="component" value="Unassembled WGS sequence"/>
</dbReference>
<comment type="similarity">
    <text evidence="5">Belongs to the Prp family.</text>
</comment>
<evidence type="ECO:0000256" key="5">
    <source>
        <dbReference type="ARBA" id="ARBA00044503"/>
    </source>
</evidence>
<evidence type="ECO:0000256" key="4">
    <source>
        <dbReference type="ARBA" id="ARBA00022807"/>
    </source>
</evidence>
<organism evidence="7 8">
    <name type="scientific">Anaeromonas frigoriresistens</name>
    <dbReference type="NCBI Taxonomy" id="2683708"/>
    <lineage>
        <taxon>Bacteria</taxon>
        <taxon>Bacillati</taxon>
        <taxon>Bacillota</taxon>
        <taxon>Tissierellia</taxon>
        <taxon>Tissierellales</taxon>
        <taxon>Thermohalobacteraceae</taxon>
        <taxon>Anaeromonas</taxon>
    </lineage>
</organism>